<dbReference type="InterPro" id="IPR050256">
    <property type="entry name" value="Glycosyltransferase_2"/>
</dbReference>
<feature type="transmembrane region" description="Helical" evidence="1">
    <location>
        <begin position="264"/>
        <end position="290"/>
    </location>
</feature>
<feature type="transmembrane region" description="Helical" evidence="1">
    <location>
        <begin position="231"/>
        <end position="252"/>
    </location>
</feature>
<evidence type="ECO:0000256" key="1">
    <source>
        <dbReference type="SAM" id="Phobius"/>
    </source>
</evidence>
<comment type="caution">
    <text evidence="3">The sequence shown here is derived from an EMBL/GenBank/DDBJ whole genome shotgun (WGS) entry which is preliminary data.</text>
</comment>
<dbReference type="CDD" id="cd04187">
    <property type="entry name" value="DPM1_like_bac"/>
    <property type="match status" value="1"/>
</dbReference>
<feature type="domain" description="Glycosyltransferase 2-like" evidence="2">
    <location>
        <begin position="5"/>
        <end position="169"/>
    </location>
</feature>
<dbReference type="GO" id="GO:0016757">
    <property type="term" value="F:glycosyltransferase activity"/>
    <property type="evidence" value="ECO:0007669"/>
    <property type="project" value="UniProtKB-KW"/>
</dbReference>
<dbReference type="Gene3D" id="3.90.550.10">
    <property type="entry name" value="Spore Coat Polysaccharide Biosynthesis Protein SpsA, Chain A"/>
    <property type="match status" value="1"/>
</dbReference>
<dbReference type="SUPFAM" id="SSF53448">
    <property type="entry name" value="Nucleotide-diphospho-sugar transferases"/>
    <property type="match status" value="1"/>
</dbReference>
<keyword evidence="1" id="KW-0472">Membrane</keyword>
<evidence type="ECO:0000313" key="4">
    <source>
        <dbReference type="Proteomes" id="UP000809081"/>
    </source>
</evidence>
<accession>A0ABS2PPB2</accession>
<reference evidence="3 4" key="1">
    <citation type="submission" date="2021-01" db="EMBL/GenBank/DDBJ databases">
        <title>Genomic Encyclopedia of Type Strains, Phase IV (KMG-IV): sequencing the most valuable type-strain genomes for metagenomic binning, comparative biology and taxonomic classification.</title>
        <authorList>
            <person name="Goeker M."/>
        </authorList>
    </citation>
    <scope>NUCLEOTIDE SEQUENCE [LARGE SCALE GENOMIC DNA]</scope>
    <source>
        <strain evidence="3 4">DSM 27513</strain>
    </source>
</reference>
<keyword evidence="3" id="KW-0808">Transferase</keyword>
<keyword evidence="4" id="KW-1185">Reference proteome</keyword>
<keyword evidence="1" id="KW-1133">Transmembrane helix</keyword>
<dbReference type="Proteomes" id="UP000809081">
    <property type="component" value="Unassembled WGS sequence"/>
</dbReference>
<dbReference type="PANTHER" id="PTHR48090">
    <property type="entry name" value="UNDECAPRENYL-PHOSPHATE 4-DEOXY-4-FORMAMIDO-L-ARABINOSE TRANSFERASE-RELATED"/>
    <property type="match status" value="1"/>
</dbReference>
<evidence type="ECO:0000313" key="3">
    <source>
        <dbReference type="EMBL" id="MBM7636801.1"/>
    </source>
</evidence>
<protein>
    <submittedName>
        <fullName evidence="3">Glucosyltransferase</fullName>
        <ecNumber evidence="3">2.4.1.-</ecNumber>
    </submittedName>
</protein>
<keyword evidence="1" id="KW-0812">Transmembrane</keyword>
<sequence>MKKLSIVVPCYNEELTIVPFLEATQKVEALMANELTFDYIFVNDGSKDRTLEVLREVASKFDNVHYLSFSRNFGKEAGLLAGLEAADGDLITVMDADLQDPPELLQEMYAKIQEGYDVVGTRRADRKGEPLIRSLFAKTFYWLINQISSTEMVDGARDFRLMTRQVVDSILDLKEVNRFSKGLFSWVGYDVAYVAYENRERIAGETSWSFWSLLRYSMDGFINFSEAPLNLAMWAGGGSFIASLLGIAFVVIRKLTIGGSIAGWASLVTIILFIGGLQLLALGIIGKYIAKIFLETKKRPVYLVKEKG</sequence>
<dbReference type="EC" id="2.4.1.-" evidence="3"/>
<gene>
    <name evidence="3" type="ORF">JOC31_001626</name>
</gene>
<organism evidence="3 4">
    <name type="scientific">Streptococcus saliviloxodontae</name>
    <dbReference type="NCBI Taxonomy" id="1349416"/>
    <lineage>
        <taxon>Bacteria</taxon>
        <taxon>Bacillati</taxon>
        <taxon>Bacillota</taxon>
        <taxon>Bacilli</taxon>
        <taxon>Lactobacillales</taxon>
        <taxon>Streptococcaceae</taxon>
        <taxon>Streptococcus</taxon>
    </lineage>
</organism>
<name>A0ABS2PPB2_9STRE</name>
<proteinExistence type="predicted"/>
<dbReference type="InterPro" id="IPR029044">
    <property type="entry name" value="Nucleotide-diphossugar_trans"/>
</dbReference>
<dbReference type="Pfam" id="PF00535">
    <property type="entry name" value="Glycos_transf_2"/>
    <property type="match status" value="1"/>
</dbReference>
<dbReference type="RefSeq" id="WP_205017667.1">
    <property type="nucleotide sequence ID" value="NZ_JAFBEI010000037.1"/>
</dbReference>
<dbReference type="InterPro" id="IPR001173">
    <property type="entry name" value="Glyco_trans_2-like"/>
</dbReference>
<evidence type="ECO:0000259" key="2">
    <source>
        <dbReference type="Pfam" id="PF00535"/>
    </source>
</evidence>
<dbReference type="PANTHER" id="PTHR48090:SF8">
    <property type="entry name" value="GLYCOSYLTRANSFERASE CSBB-RELATED"/>
    <property type="match status" value="1"/>
</dbReference>
<keyword evidence="3" id="KW-0328">Glycosyltransferase</keyword>
<dbReference type="EMBL" id="JAFBEI010000037">
    <property type="protein sequence ID" value="MBM7636801.1"/>
    <property type="molecule type" value="Genomic_DNA"/>
</dbReference>